<comment type="caution">
    <text evidence="3">The sequence shown here is derived from an EMBL/GenBank/DDBJ whole genome shotgun (WGS) entry which is preliminary data.</text>
</comment>
<dbReference type="Pfam" id="PF14411">
    <property type="entry name" value="LHH"/>
    <property type="match status" value="1"/>
</dbReference>
<proteinExistence type="predicted"/>
<evidence type="ECO:0000313" key="4">
    <source>
        <dbReference type="Proteomes" id="UP000662259"/>
    </source>
</evidence>
<accession>A0A8I2GXT6</accession>
<feature type="region of interest" description="Disordered" evidence="1">
    <location>
        <begin position="1"/>
        <end position="24"/>
    </location>
</feature>
<dbReference type="InterPro" id="IPR026834">
    <property type="entry name" value="LHH"/>
</dbReference>
<sequence>MPMGSAAAQYPDSQLPGTHPHPDTDLQKYTYDRLLEYWSMVYTLGLLGGVLGTAEEQKAAREAVLAALEGAVKEAMGLVEAAGVAIDDYTPPGLGAAHLGMQRGGLWAAQKVGTFFGYDPGFKDDIENLDRSIRDSVAVDVNQTSQVMKGGKATVEWLGKSTGLYDYKADTTTEDKVIAATQGTVSARQAQVTAALSKVWNALKETALARYKQFLSDWEKGGPTYAFGTLGIDGAFLALELAISAAAGALTAGAGAIALKVAVSIGEKVGKAARKIVIMLKRAGGNVGKTARIELPEAKVVEHAKSHKGFGDDQAGLPKSTHENVKDPGGPKPGLWKKKEVGGRTVYQRDDLIDPNLVDEKGRTNYQRMKAGLAPYGSDGKLIELHHMVQQETLRETGKKGPLAEVQSTFHSDNYNTIHIYPKGDADYISWRKLHPQDEIDYNNYRSRYWRARARDFGNGPPP</sequence>
<organism evidence="3 4">
    <name type="scientific">Rhizobium leguminosarum bv. viciae</name>
    <dbReference type="NCBI Taxonomy" id="387"/>
    <lineage>
        <taxon>Bacteria</taxon>
        <taxon>Pseudomonadati</taxon>
        <taxon>Pseudomonadota</taxon>
        <taxon>Alphaproteobacteria</taxon>
        <taxon>Hyphomicrobiales</taxon>
        <taxon>Rhizobiaceae</taxon>
        <taxon>Rhizobium/Agrobacterium group</taxon>
        <taxon>Rhizobium</taxon>
    </lineage>
</organism>
<evidence type="ECO:0000259" key="2">
    <source>
        <dbReference type="Pfam" id="PF14411"/>
    </source>
</evidence>
<feature type="domain" description="LHH" evidence="2">
    <location>
        <begin position="364"/>
        <end position="456"/>
    </location>
</feature>
<dbReference type="Proteomes" id="UP000662259">
    <property type="component" value="Unassembled WGS sequence"/>
</dbReference>
<evidence type="ECO:0000256" key="1">
    <source>
        <dbReference type="SAM" id="MobiDB-lite"/>
    </source>
</evidence>
<name>A0A8I2GXT6_RHILV</name>
<evidence type="ECO:0000313" key="3">
    <source>
        <dbReference type="EMBL" id="NKM49946.1"/>
    </source>
</evidence>
<dbReference type="EMBL" id="WIEZ01000029">
    <property type="protein sequence ID" value="NKM49946.1"/>
    <property type="molecule type" value="Genomic_DNA"/>
</dbReference>
<protein>
    <recommendedName>
        <fullName evidence="2">LHH domain-containing protein</fullName>
    </recommendedName>
</protein>
<dbReference type="AlphaFoldDB" id="A0A8I2GXT6"/>
<feature type="region of interest" description="Disordered" evidence="1">
    <location>
        <begin position="306"/>
        <end position="338"/>
    </location>
</feature>
<gene>
    <name evidence="3" type="ORF">GFL91_34490</name>
</gene>
<reference evidence="3" key="1">
    <citation type="submission" date="2019-10" db="EMBL/GenBank/DDBJ databases">
        <title>Rhizobium leguminosarum symbiovar viciae collection.</title>
        <authorList>
            <person name="Boivin S."/>
            <person name="Lepetit M."/>
        </authorList>
    </citation>
    <scope>NUCLEOTIDE SEQUENCE</scope>
    <source>
        <strain evidence="3">L143</strain>
    </source>
</reference>